<feature type="domain" description="Transcriptional regulator SgrR N-terminal HTH" evidence="1">
    <location>
        <begin position="3"/>
        <end position="101"/>
    </location>
</feature>
<dbReference type="InterPro" id="IPR025370">
    <property type="entry name" value="SgrR_HTH_N"/>
</dbReference>
<dbReference type="Pfam" id="PF12793">
    <property type="entry name" value="SgrR_N"/>
    <property type="match status" value="1"/>
</dbReference>
<evidence type="ECO:0000259" key="1">
    <source>
        <dbReference type="Pfam" id="PF12793"/>
    </source>
</evidence>
<evidence type="ECO:0000313" key="3">
    <source>
        <dbReference type="Proteomes" id="UP001595843"/>
    </source>
</evidence>
<accession>A0ABV8JLG1</accession>
<proteinExistence type="predicted"/>
<organism evidence="2 3">
    <name type="scientific">Salinithrix halophila</name>
    <dbReference type="NCBI Taxonomy" id="1485204"/>
    <lineage>
        <taxon>Bacteria</taxon>
        <taxon>Bacillati</taxon>
        <taxon>Bacillota</taxon>
        <taxon>Bacilli</taxon>
        <taxon>Bacillales</taxon>
        <taxon>Thermoactinomycetaceae</taxon>
        <taxon>Salinithrix</taxon>
    </lineage>
</organism>
<gene>
    <name evidence="2" type="ORF">ACFOUO_12210</name>
</gene>
<dbReference type="Proteomes" id="UP001595843">
    <property type="component" value="Unassembled WGS sequence"/>
</dbReference>
<dbReference type="RefSeq" id="WP_380705372.1">
    <property type="nucleotide sequence ID" value="NZ_JBHSAP010000015.1"/>
</dbReference>
<reference evidence="3" key="1">
    <citation type="journal article" date="2019" name="Int. J. Syst. Evol. Microbiol.">
        <title>The Global Catalogue of Microorganisms (GCM) 10K type strain sequencing project: providing services to taxonomists for standard genome sequencing and annotation.</title>
        <authorList>
            <consortium name="The Broad Institute Genomics Platform"/>
            <consortium name="The Broad Institute Genome Sequencing Center for Infectious Disease"/>
            <person name="Wu L."/>
            <person name="Ma J."/>
        </authorList>
    </citation>
    <scope>NUCLEOTIDE SEQUENCE [LARGE SCALE GENOMIC DNA]</scope>
    <source>
        <strain evidence="3">IBRC-M 10813</strain>
    </source>
</reference>
<comment type="caution">
    <text evidence="2">The sequence shown here is derived from an EMBL/GenBank/DDBJ whole genome shotgun (WGS) entry which is preliminary data.</text>
</comment>
<keyword evidence="3" id="KW-1185">Reference proteome</keyword>
<name>A0ABV8JLG1_9BACL</name>
<evidence type="ECO:0000313" key="2">
    <source>
        <dbReference type="EMBL" id="MFC4077562.1"/>
    </source>
</evidence>
<protein>
    <submittedName>
        <fullName evidence="2">SgrR family transcriptional regulator</fullName>
    </submittedName>
</protein>
<dbReference type="EMBL" id="JBHSAP010000015">
    <property type="protein sequence ID" value="MFC4077562.1"/>
    <property type="molecule type" value="Genomic_DNA"/>
</dbReference>
<sequence length="169" mass="19825">MKTLEYYIELRLIYKEIGEDQTFFIDLTELSETLYCSPRHVKRLMKNMENEELIVWKPGRGRGKRSQLQFKRSLEEVLPPFIEYMIQQGRLKEATRLIKRDGIPSKVRESSFHSLLNELSIPAISMEEDELKRLRTLFQKQSPTFAPAIVSTPTGRWFSVKGVNTNSQK</sequence>